<dbReference type="GO" id="GO:0003677">
    <property type="term" value="F:DNA binding"/>
    <property type="evidence" value="ECO:0007669"/>
    <property type="project" value="UniProtKB-KW"/>
</dbReference>
<dbReference type="FunCoup" id="A0A263D9A8">
    <property type="interactions" value="1"/>
</dbReference>
<sequence>MIVSVDGESRVPPYEQVRSQLARQINERTLPVGAKLPTVRKLAADLGIAPNTIARAYRELEEAGLIETRGRAGSFVGASGDASRQRAQQAAADYASAVRGLGLSASEALDIVTAAVQRG</sequence>
<gene>
    <name evidence="5" type="ORF">CFN78_02740</name>
</gene>
<dbReference type="InterPro" id="IPR036390">
    <property type="entry name" value="WH_DNA-bd_sf"/>
</dbReference>
<keyword evidence="3" id="KW-0804">Transcription</keyword>
<feature type="domain" description="HTH gntR-type" evidence="4">
    <location>
        <begin position="11"/>
        <end position="79"/>
    </location>
</feature>
<keyword evidence="6" id="KW-1185">Reference proteome</keyword>
<accession>A0A263D9A8</accession>
<proteinExistence type="predicted"/>
<evidence type="ECO:0000313" key="6">
    <source>
        <dbReference type="Proteomes" id="UP000242444"/>
    </source>
</evidence>
<dbReference type="Gene3D" id="1.10.10.10">
    <property type="entry name" value="Winged helix-like DNA-binding domain superfamily/Winged helix DNA-binding domain"/>
    <property type="match status" value="1"/>
</dbReference>
<dbReference type="PROSITE" id="PS50949">
    <property type="entry name" value="HTH_GNTR"/>
    <property type="match status" value="1"/>
</dbReference>
<dbReference type="PANTHER" id="PTHR38445">
    <property type="entry name" value="HTH-TYPE TRANSCRIPTIONAL REPRESSOR YTRA"/>
    <property type="match status" value="1"/>
</dbReference>
<evidence type="ECO:0000256" key="3">
    <source>
        <dbReference type="ARBA" id="ARBA00023163"/>
    </source>
</evidence>
<dbReference type="SMART" id="SM00345">
    <property type="entry name" value="HTH_GNTR"/>
    <property type="match status" value="1"/>
</dbReference>
<dbReference type="InParanoid" id="A0A263D9A8"/>
<keyword evidence="1" id="KW-0805">Transcription regulation</keyword>
<dbReference type="Pfam" id="PF00392">
    <property type="entry name" value="GntR"/>
    <property type="match status" value="1"/>
</dbReference>
<evidence type="ECO:0000256" key="2">
    <source>
        <dbReference type="ARBA" id="ARBA00023125"/>
    </source>
</evidence>
<dbReference type="OrthoDB" id="4307011at2"/>
<organism evidence="5 6">
    <name type="scientific">Amycolatopsis antarctica</name>
    <dbReference type="NCBI Taxonomy" id="1854586"/>
    <lineage>
        <taxon>Bacteria</taxon>
        <taxon>Bacillati</taxon>
        <taxon>Actinomycetota</taxon>
        <taxon>Actinomycetes</taxon>
        <taxon>Pseudonocardiales</taxon>
        <taxon>Pseudonocardiaceae</taxon>
        <taxon>Amycolatopsis</taxon>
    </lineage>
</organism>
<evidence type="ECO:0000256" key="1">
    <source>
        <dbReference type="ARBA" id="ARBA00023015"/>
    </source>
</evidence>
<comment type="caution">
    <text evidence="5">The sequence shown here is derived from an EMBL/GenBank/DDBJ whole genome shotgun (WGS) entry which is preliminary data.</text>
</comment>
<name>A0A263D9A8_9PSEU</name>
<dbReference type="EMBL" id="NKYE01000001">
    <property type="protein sequence ID" value="OZM75102.1"/>
    <property type="molecule type" value="Genomic_DNA"/>
</dbReference>
<evidence type="ECO:0000313" key="5">
    <source>
        <dbReference type="EMBL" id="OZM75102.1"/>
    </source>
</evidence>
<dbReference type="InterPro" id="IPR036388">
    <property type="entry name" value="WH-like_DNA-bd_sf"/>
</dbReference>
<dbReference type="CDD" id="cd07377">
    <property type="entry name" value="WHTH_GntR"/>
    <property type="match status" value="1"/>
</dbReference>
<evidence type="ECO:0000259" key="4">
    <source>
        <dbReference type="PROSITE" id="PS50949"/>
    </source>
</evidence>
<dbReference type="SUPFAM" id="SSF46785">
    <property type="entry name" value="Winged helix' DNA-binding domain"/>
    <property type="match status" value="1"/>
</dbReference>
<dbReference type="PANTHER" id="PTHR38445:SF9">
    <property type="entry name" value="HTH-TYPE TRANSCRIPTIONAL REPRESSOR YTRA"/>
    <property type="match status" value="1"/>
</dbReference>
<dbReference type="AlphaFoldDB" id="A0A263D9A8"/>
<keyword evidence="2" id="KW-0238">DNA-binding</keyword>
<dbReference type="InterPro" id="IPR000524">
    <property type="entry name" value="Tscrpt_reg_HTH_GntR"/>
</dbReference>
<protein>
    <submittedName>
        <fullName evidence="5">GntR family transcriptional regulator</fullName>
    </submittedName>
</protein>
<dbReference type="Proteomes" id="UP000242444">
    <property type="component" value="Unassembled WGS sequence"/>
</dbReference>
<dbReference type="RefSeq" id="WP_094860881.1">
    <property type="nucleotide sequence ID" value="NZ_NKYE01000001.1"/>
</dbReference>
<reference evidence="5 6" key="1">
    <citation type="submission" date="2017-07" db="EMBL/GenBank/DDBJ databases">
        <title>Amycolatopsis antarcticus sp. nov., isolated from the surface of an Antarcticus brown macroalga.</title>
        <authorList>
            <person name="Wang J."/>
            <person name="Leiva S."/>
            <person name="Huang J."/>
            <person name="Huang Y."/>
        </authorList>
    </citation>
    <scope>NUCLEOTIDE SEQUENCE [LARGE SCALE GENOMIC DNA]</scope>
    <source>
        <strain evidence="5 6">AU-G6</strain>
    </source>
</reference>
<dbReference type="GO" id="GO:0003700">
    <property type="term" value="F:DNA-binding transcription factor activity"/>
    <property type="evidence" value="ECO:0007669"/>
    <property type="project" value="InterPro"/>
</dbReference>